<dbReference type="GO" id="GO:0035091">
    <property type="term" value="F:phosphatidylinositol binding"/>
    <property type="evidence" value="ECO:0007669"/>
    <property type="project" value="TreeGrafter"/>
</dbReference>
<dbReference type="EMBL" id="BSXW01000132">
    <property type="protein sequence ID" value="GMF12836.1"/>
    <property type="molecule type" value="Genomic_DNA"/>
</dbReference>
<organism evidence="1 2">
    <name type="scientific">Phytophthora lilii</name>
    <dbReference type="NCBI Taxonomy" id="2077276"/>
    <lineage>
        <taxon>Eukaryota</taxon>
        <taxon>Sar</taxon>
        <taxon>Stramenopiles</taxon>
        <taxon>Oomycota</taxon>
        <taxon>Peronosporomycetes</taxon>
        <taxon>Peronosporales</taxon>
        <taxon>Peronosporaceae</taxon>
        <taxon>Phytophthora</taxon>
    </lineage>
</organism>
<sequence length="156" mass="17752">MQRLVDTAAGLCGIPTTVKASRKYLLAKTPIEIPFHHEDFEVEKVVHLKRVLSAREYSYAVRHRSDPTRNVIKQQRMCFLYKNQSFQIHVYKEPAEVAGLAVLHVQASCENDQDIVMPSFLNIEKELADTDETMSAYNVSKKDLVSEVETKVSAEV</sequence>
<accession>A0A9W6TGJ4</accession>
<dbReference type="OrthoDB" id="6375174at2759"/>
<dbReference type="PANTHER" id="PTHR34932:SF1">
    <property type="entry name" value="TRPL TRANSLOCATION DEFECT PROTEIN 14"/>
    <property type="match status" value="1"/>
</dbReference>
<evidence type="ECO:0000313" key="2">
    <source>
        <dbReference type="Proteomes" id="UP001165083"/>
    </source>
</evidence>
<dbReference type="Gene3D" id="2.40.320.10">
    <property type="entry name" value="Hypothetical Protein Pfu-838710-001"/>
    <property type="match status" value="1"/>
</dbReference>
<protein>
    <submittedName>
        <fullName evidence="1">Unnamed protein product</fullName>
    </submittedName>
</protein>
<reference evidence="1" key="1">
    <citation type="submission" date="2023-04" db="EMBL/GenBank/DDBJ databases">
        <title>Phytophthora lilii NBRC 32176.</title>
        <authorList>
            <person name="Ichikawa N."/>
            <person name="Sato H."/>
            <person name="Tonouchi N."/>
        </authorList>
    </citation>
    <scope>NUCLEOTIDE SEQUENCE</scope>
    <source>
        <strain evidence="1">NBRC 32176</strain>
    </source>
</reference>
<name>A0A9W6TGJ4_9STRA</name>
<dbReference type="GO" id="GO:0005525">
    <property type="term" value="F:GTP binding"/>
    <property type="evidence" value="ECO:0007669"/>
    <property type="project" value="TreeGrafter"/>
</dbReference>
<dbReference type="InterPro" id="IPR053227">
    <property type="entry name" value="TRPL-trafficking_regulator"/>
</dbReference>
<dbReference type="Proteomes" id="UP001165083">
    <property type="component" value="Unassembled WGS sequence"/>
</dbReference>
<dbReference type="PANTHER" id="PTHR34932">
    <property type="entry name" value="TRPL TRANSLOCATION DEFECT PROTEIN 14"/>
    <property type="match status" value="1"/>
</dbReference>
<dbReference type="AlphaFoldDB" id="A0A9W6TGJ4"/>
<keyword evidence="2" id="KW-1185">Reference proteome</keyword>
<proteinExistence type="predicted"/>
<gene>
    <name evidence="1" type="ORF">Plil01_000338900</name>
</gene>
<comment type="caution">
    <text evidence="1">The sequence shown here is derived from an EMBL/GenBank/DDBJ whole genome shotgun (WGS) entry which is preliminary data.</text>
</comment>
<dbReference type="GO" id="GO:0070300">
    <property type="term" value="F:phosphatidic acid binding"/>
    <property type="evidence" value="ECO:0007669"/>
    <property type="project" value="TreeGrafter"/>
</dbReference>
<evidence type="ECO:0000313" key="1">
    <source>
        <dbReference type="EMBL" id="GMF12836.1"/>
    </source>
</evidence>